<proteinExistence type="predicted"/>
<sequence>MRKFFLFFIFFYTLQLSANPKVFARLGDVIYDNAVKIKKLKKIEGFRGYKGVIDNYIKEVNAAKEDGYLIDKSGTEIPKTTYLKKLRELIKKNDNFIRIVEQTYERAKIEENSRLFSQVINTGLINTDEHKKEILDYYFAHAKDMNTTGLIQSYLDEDAKLRAKKEAQRKRYKTKKEREAERIREIRERDRIEKERLEKKLQRELQQKKEQIREYQEEELKKTI</sequence>
<feature type="coiled-coil region" evidence="1">
    <location>
        <begin position="162"/>
        <end position="221"/>
    </location>
</feature>
<dbReference type="AlphaFoldDB" id="A0A1W1CIM6"/>
<evidence type="ECO:0000313" key="2">
    <source>
        <dbReference type="EMBL" id="SFV65521.1"/>
    </source>
</evidence>
<protein>
    <submittedName>
        <fullName evidence="2">Uncharacterized protein</fullName>
    </submittedName>
</protein>
<accession>A0A1W1CIM6</accession>
<evidence type="ECO:0000256" key="1">
    <source>
        <dbReference type="SAM" id="Coils"/>
    </source>
</evidence>
<name>A0A1W1CIM6_9ZZZZ</name>
<dbReference type="EMBL" id="FPHK01000091">
    <property type="protein sequence ID" value="SFV65521.1"/>
    <property type="molecule type" value="Genomic_DNA"/>
</dbReference>
<reference evidence="2" key="1">
    <citation type="submission" date="2016-10" db="EMBL/GenBank/DDBJ databases">
        <authorList>
            <person name="de Groot N.N."/>
        </authorList>
    </citation>
    <scope>NUCLEOTIDE SEQUENCE</scope>
</reference>
<keyword evidence="1" id="KW-0175">Coiled coil</keyword>
<gene>
    <name evidence="2" type="ORF">MNB_SM-6-71</name>
</gene>
<organism evidence="2">
    <name type="scientific">hydrothermal vent metagenome</name>
    <dbReference type="NCBI Taxonomy" id="652676"/>
    <lineage>
        <taxon>unclassified sequences</taxon>
        <taxon>metagenomes</taxon>
        <taxon>ecological metagenomes</taxon>
    </lineage>
</organism>